<comment type="caution">
    <text evidence="4">The sequence shown here is derived from an EMBL/GenBank/DDBJ whole genome shotgun (WGS) entry which is preliminary data.</text>
</comment>
<dbReference type="EMBL" id="JPRD01000005">
    <property type="protein sequence ID" value="KIF54773.1"/>
    <property type="molecule type" value="Genomic_DNA"/>
</dbReference>
<dbReference type="RefSeq" id="WP_020196410.1">
    <property type="nucleotide sequence ID" value="NZ_BAOH01000052.1"/>
</dbReference>
<dbReference type="PANTHER" id="PTHR35369">
    <property type="entry name" value="BLR3025 PROTEIN-RELATED"/>
    <property type="match status" value="1"/>
</dbReference>
<protein>
    <submittedName>
        <fullName evidence="4">Nucleotidyltransferase</fullName>
    </submittedName>
</protein>
<dbReference type="InterPro" id="IPR043128">
    <property type="entry name" value="Rev_trsase/Diguanyl_cyclase"/>
</dbReference>
<evidence type="ECO:0000259" key="3">
    <source>
        <dbReference type="Pfam" id="PF00817"/>
    </source>
</evidence>
<dbReference type="Gene3D" id="3.30.70.270">
    <property type="match status" value="1"/>
</dbReference>
<accession>A0A0C1VXF6</accession>
<dbReference type="CDD" id="cd03468">
    <property type="entry name" value="PolY_like"/>
    <property type="match status" value="1"/>
</dbReference>
<keyword evidence="4" id="KW-0808">Transferase</keyword>
<reference evidence="4 5" key="1">
    <citation type="submission" date="2014-07" db="EMBL/GenBank/DDBJ databases">
        <title>Unique and conserved regions in Vibrio harveyi and related species in comparison with the shrimp pathogen Vibrio harveyi CAIM 1792.</title>
        <authorList>
            <person name="Espinoza-Valles I."/>
            <person name="Vora G."/>
            <person name="Leekitcharoenphon P."/>
            <person name="Ussery D."/>
            <person name="Hoj L."/>
            <person name="Gomez-Gil B."/>
        </authorList>
    </citation>
    <scope>NUCLEOTIDE SEQUENCE [LARGE SCALE GENOMIC DNA]</scope>
    <source>
        <strain evidence="5">CAIM 1854 / LMG 25443</strain>
    </source>
</reference>
<dbReference type="InterPro" id="IPR043502">
    <property type="entry name" value="DNA/RNA_pol_sf"/>
</dbReference>
<feature type="domain" description="UmuC" evidence="3">
    <location>
        <begin position="23"/>
        <end position="146"/>
    </location>
</feature>
<dbReference type="InterPro" id="IPR050356">
    <property type="entry name" value="SulA_CellDiv_inhibitor"/>
</dbReference>
<evidence type="ECO:0000256" key="1">
    <source>
        <dbReference type="ARBA" id="ARBA00010945"/>
    </source>
</evidence>
<dbReference type="SUPFAM" id="SSF56672">
    <property type="entry name" value="DNA/RNA polymerases"/>
    <property type="match status" value="1"/>
</dbReference>
<dbReference type="AlphaFoldDB" id="A0A0C1VXF6"/>
<evidence type="ECO:0000313" key="5">
    <source>
        <dbReference type="Proteomes" id="UP000031586"/>
    </source>
</evidence>
<dbReference type="InterPro" id="IPR001126">
    <property type="entry name" value="UmuC"/>
</dbReference>
<dbReference type="GO" id="GO:0006281">
    <property type="term" value="P:DNA repair"/>
    <property type="evidence" value="ECO:0007669"/>
    <property type="project" value="InterPro"/>
</dbReference>
<dbReference type="PANTHER" id="PTHR35369:SF2">
    <property type="entry name" value="BLR3025 PROTEIN"/>
    <property type="match status" value="1"/>
</dbReference>
<dbReference type="Pfam" id="PF00817">
    <property type="entry name" value="IMS"/>
    <property type="match status" value="1"/>
</dbReference>
<dbReference type="Gene3D" id="3.40.1170.60">
    <property type="match status" value="1"/>
</dbReference>
<sequence length="467" mass="53202">MALWIYLHFPRLQLDALFGDNQEQPVVIVESQRCRIIQYNEIAAQQGIKPNMGLGSAASLCRDLQVHPYHPQTELSKLQEIAQWLYLITSDVVLMPSQGILLRATPMLNLYEGLQNYWTKVSAHLSELKLSFQFGCGFSPFSAKLMALAGANFISEDRSVMQQALSPLPLTLTDLSSTTVEKLQRVGVTTLQGLLELPLQDIARRFDIDLVNYVGRLTGQFKHPVDFYHPTESFQVYLELLFEIENVQWVEKPLAKLLRQLETFLKLRDKVAFELCLTLHQRDKQAQHLQLTSAQGDYLCQRWQQLASLSLESVTLNGPVIGLTLKVERQGEPLSSARDFFAGQKGQMNALELLSLLQAKLGKSAVLKPNIACDPRPEKASQYRQADEPDVPINTIPALLRPAMQLPAPIALQEQVSLVHGPERIVSGWWDGDEIMRDYYIAHTKQGRWLWVFRDQHKRWFLHGYFC</sequence>
<keyword evidence="2" id="KW-0227">DNA damage</keyword>
<evidence type="ECO:0000256" key="2">
    <source>
        <dbReference type="ARBA" id="ARBA00022763"/>
    </source>
</evidence>
<name>A0A0C1VXF6_9VIBR</name>
<proteinExistence type="inferred from homology"/>
<organism evidence="4 5">
    <name type="scientific">Vibrio owensii CAIM 1854 = LMG 25443</name>
    <dbReference type="NCBI Taxonomy" id="1229493"/>
    <lineage>
        <taxon>Bacteria</taxon>
        <taxon>Pseudomonadati</taxon>
        <taxon>Pseudomonadota</taxon>
        <taxon>Gammaproteobacteria</taxon>
        <taxon>Vibrionales</taxon>
        <taxon>Vibrionaceae</taxon>
        <taxon>Vibrio</taxon>
    </lineage>
</organism>
<comment type="similarity">
    <text evidence="1">Belongs to the DNA polymerase type-Y family.</text>
</comment>
<dbReference type="Proteomes" id="UP000031586">
    <property type="component" value="Unassembled WGS sequence"/>
</dbReference>
<dbReference type="PATRIC" id="fig|1229493.5.peg.4431"/>
<gene>
    <name evidence="4" type="ORF">H735_02240</name>
</gene>
<evidence type="ECO:0000313" key="4">
    <source>
        <dbReference type="EMBL" id="KIF54773.1"/>
    </source>
</evidence>
<dbReference type="GO" id="GO:0016740">
    <property type="term" value="F:transferase activity"/>
    <property type="evidence" value="ECO:0007669"/>
    <property type="project" value="UniProtKB-KW"/>
</dbReference>